<dbReference type="OrthoDB" id="5984008at2759"/>
<evidence type="ECO:0000313" key="1">
    <source>
        <dbReference type="EMBL" id="CAF9910701.1"/>
    </source>
</evidence>
<dbReference type="SUPFAM" id="SSF82199">
    <property type="entry name" value="SET domain"/>
    <property type="match status" value="1"/>
</dbReference>
<dbReference type="EMBL" id="CAJPDS010000009">
    <property type="protein sequence ID" value="CAF9910701.1"/>
    <property type="molecule type" value="Genomic_DNA"/>
</dbReference>
<dbReference type="AlphaFoldDB" id="A0A8H3EXM9"/>
<gene>
    <name evidence="1" type="ORF">HETSPECPRED_010152</name>
</gene>
<protein>
    <recommendedName>
        <fullName evidence="3">SET domain-containing protein</fullName>
    </recommendedName>
</protein>
<dbReference type="PANTHER" id="PTHR12350:SF19">
    <property type="entry name" value="SET DOMAIN-CONTAINING PROTEIN"/>
    <property type="match status" value="1"/>
</dbReference>
<accession>A0A8H3EXM9</accession>
<reference evidence="1" key="1">
    <citation type="submission" date="2021-03" db="EMBL/GenBank/DDBJ databases">
        <authorList>
            <person name="Tagirdzhanova G."/>
        </authorList>
    </citation>
    <scope>NUCLEOTIDE SEQUENCE</scope>
</reference>
<proteinExistence type="predicted"/>
<evidence type="ECO:0000313" key="2">
    <source>
        <dbReference type="Proteomes" id="UP000664521"/>
    </source>
</evidence>
<organism evidence="1 2">
    <name type="scientific">Heterodermia speciosa</name>
    <dbReference type="NCBI Taxonomy" id="116794"/>
    <lineage>
        <taxon>Eukaryota</taxon>
        <taxon>Fungi</taxon>
        <taxon>Dikarya</taxon>
        <taxon>Ascomycota</taxon>
        <taxon>Pezizomycotina</taxon>
        <taxon>Lecanoromycetes</taxon>
        <taxon>OSLEUM clade</taxon>
        <taxon>Lecanoromycetidae</taxon>
        <taxon>Caliciales</taxon>
        <taxon>Physciaceae</taxon>
        <taxon>Heterodermia</taxon>
    </lineage>
</organism>
<dbReference type="Gene3D" id="2.170.270.10">
    <property type="entry name" value="SET domain"/>
    <property type="match status" value="1"/>
</dbReference>
<dbReference type="InterPro" id="IPR053201">
    <property type="entry name" value="Flavunoidine_N-MTase"/>
</dbReference>
<evidence type="ECO:0008006" key="3">
    <source>
        <dbReference type="Google" id="ProtNLM"/>
    </source>
</evidence>
<dbReference type="InterPro" id="IPR046341">
    <property type="entry name" value="SET_dom_sf"/>
</dbReference>
<dbReference type="PANTHER" id="PTHR12350">
    <property type="entry name" value="HISTONE-LYSINE N-METHYLTRANSFERASE-RELATED"/>
    <property type="match status" value="1"/>
</dbReference>
<sequence>MDSTDGMVVGWKQPSHPGLIYVPRLPGRGSSAISLVSLPPGGLFAKITSSTPCERPTWTSVQYHRDGSSFELNSDLVLCNHSCRPSLVFDTSKFEVRVADNRPVKAGDALTFFYPSTEWDMHEPFTCECSGHCGTRIAGAKHASATLLKQVWLNEHIKDLLAARGSGS</sequence>
<comment type="caution">
    <text evidence="1">The sequence shown here is derived from an EMBL/GenBank/DDBJ whole genome shotgun (WGS) entry which is preliminary data.</text>
</comment>
<name>A0A8H3EXM9_9LECA</name>
<keyword evidence="2" id="KW-1185">Reference proteome</keyword>
<dbReference type="Proteomes" id="UP000664521">
    <property type="component" value="Unassembled WGS sequence"/>
</dbReference>